<gene>
    <name evidence="4" type="ORF">MFLAVUS_005937</name>
</gene>
<evidence type="ECO:0000256" key="3">
    <source>
        <dbReference type="SAM" id="Phobius"/>
    </source>
</evidence>
<dbReference type="Pfam" id="PF13430">
    <property type="entry name" value="DUF4112"/>
    <property type="match status" value="1"/>
</dbReference>
<feature type="transmembrane region" description="Helical" evidence="3">
    <location>
        <begin position="38"/>
        <end position="57"/>
    </location>
</feature>
<feature type="coiled-coil region" evidence="1">
    <location>
        <begin position="225"/>
        <end position="315"/>
    </location>
</feature>
<sequence length="548" mass="62560">MTDLIWKKKVIEPEVELPERDRLVLDKYNRRVKKFDEVVKICCCWVGYDLLLGSYLKRAMFLDKKLIPIFGKVISLIFALSLFRLACQCGLPRSIKRRMLYHVSIDFLLGLIPILGILLNMLYRAHSKNTRILSRFLQERARQGEAKAEESALKVARGHESLSDPTTDEYLLPSDTPSPPATENKETKSVVEQPTPPPPPTTTELVNTPSPSSPDIPTPTFVPHMDQIMKELIQKNEHLRRLNDELAHYKRGNADLAEKERMAQERMVNRKKDQKQLLDNYNEHIRSRRATSDDVNSIHRKLKELKAMIKSLSIELGNKCDPVVAGKSIGSFWVNLNEAIVKLGDPLPLPRVIMLTEKFLMDVLVQNMNYNTFTGLKISQPYTQLQMWFEKYDLSFCTRLRQEMAKVVVSGNEPNSDIQLEILKLNRRMHTSLYSSLLKAYPFIEQHDANEKDNKKLYSSQLRIMVDQASNIGYAMRGQEVEIAAAAVDEGTELFDPKTMIDEDGQTSGIIQFCVCPPFIVYGARVELLEKARVLCKPLPTASSSVKP</sequence>
<evidence type="ECO:0000256" key="1">
    <source>
        <dbReference type="SAM" id="Coils"/>
    </source>
</evidence>
<feature type="transmembrane region" description="Helical" evidence="3">
    <location>
        <begin position="69"/>
        <end position="87"/>
    </location>
</feature>
<dbReference type="InterPro" id="IPR025187">
    <property type="entry name" value="DUF4112"/>
</dbReference>
<feature type="region of interest" description="Disordered" evidence="2">
    <location>
        <begin position="148"/>
        <end position="215"/>
    </location>
</feature>
<protein>
    <submittedName>
        <fullName evidence="4">Uncharacterized protein</fullName>
    </submittedName>
</protein>
<keyword evidence="3" id="KW-0812">Transmembrane</keyword>
<name>A0ABP9Z070_9FUNG</name>
<feature type="transmembrane region" description="Helical" evidence="3">
    <location>
        <begin position="99"/>
        <end position="123"/>
    </location>
</feature>
<dbReference type="PANTHER" id="PTHR35519">
    <property type="entry name" value="MEMBRANE PROTEINS"/>
    <property type="match status" value="1"/>
</dbReference>
<keyword evidence="1" id="KW-0175">Coiled coil</keyword>
<evidence type="ECO:0000313" key="5">
    <source>
        <dbReference type="Proteomes" id="UP001473302"/>
    </source>
</evidence>
<dbReference type="EMBL" id="BAABUK010000013">
    <property type="protein sequence ID" value="GAA5812481.1"/>
    <property type="molecule type" value="Genomic_DNA"/>
</dbReference>
<reference evidence="4 5" key="1">
    <citation type="submission" date="2024-04" db="EMBL/GenBank/DDBJ databases">
        <title>genome sequences of Mucor flavus KT1a and Helicostylum pulchrum KT1b strains isolated from the surface of a dry-aged beef.</title>
        <authorList>
            <person name="Toyotome T."/>
            <person name="Hosono M."/>
            <person name="Torimaru M."/>
            <person name="Fukuda K."/>
            <person name="Mikami N."/>
        </authorList>
    </citation>
    <scope>NUCLEOTIDE SEQUENCE [LARGE SCALE GENOMIC DNA]</scope>
    <source>
        <strain evidence="4 5">KT1a</strain>
    </source>
</reference>
<dbReference type="PANTHER" id="PTHR35519:SF2">
    <property type="entry name" value="PH DOMAIN PROTEIN"/>
    <property type="match status" value="1"/>
</dbReference>
<evidence type="ECO:0000313" key="4">
    <source>
        <dbReference type="EMBL" id="GAA5812481.1"/>
    </source>
</evidence>
<evidence type="ECO:0000256" key="2">
    <source>
        <dbReference type="SAM" id="MobiDB-lite"/>
    </source>
</evidence>
<comment type="caution">
    <text evidence="4">The sequence shown here is derived from an EMBL/GenBank/DDBJ whole genome shotgun (WGS) entry which is preliminary data.</text>
</comment>
<keyword evidence="3" id="KW-1133">Transmembrane helix</keyword>
<dbReference type="Proteomes" id="UP001473302">
    <property type="component" value="Unassembled WGS sequence"/>
</dbReference>
<proteinExistence type="predicted"/>
<feature type="compositionally biased region" description="Basic and acidic residues" evidence="2">
    <location>
        <begin position="148"/>
        <end position="162"/>
    </location>
</feature>
<organism evidence="4 5">
    <name type="scientific">Mucor flavus</name>
    <dbReference type="NCBI Taxonomy" id="439312"/>
    <lineage>
        <taxon>Eukaryota</taxon>
        <taxon>Fungi</taxon>
        <taxon>Fungi incertae sedis</taxon>
        <taxon>Mucoromycota</taxon>
        <taxon>Mucoromycotina</taxon>
        <taxon>Mucoromycetes</taxon>
        <taxon>Mucorales</taxon>
        <taxon>Mucorineae</taxon>
        <taxon>Mucoraceae</taxon>
        <taxon>Mucor</taxon>
    </lineage>
</organism>
<keyword evidence="3" id="KW-0472">Membrane</keyword>
<keyword evidence="5" id="KW-1185">Reference proteome</keyword>
<accession>A0ABP9Z070</accession>